<evidence type="ECO:0000313" key="3">
    <source>
        <dbReference type="Proteomes" id="UP000326994"/>
    </source>
</evidence>
<proteinExistence type="predicted"/>
<evidence type="ECO:0000256" key="1">
    <source>
        <dbReference type="SAM" id="SignalP"/>
    </source>
</evidence>
<keyword evidence="3" id="KW-1185">Reference proteome</keyword>
<dbReference type="OrthoDB" id="1068986at2"/>
<name>A0A5J4FZ87_9FLAO</name>
<dbReference type="NCBIfam" id="TIGR01200">
    <property type="entry name" value="GLPGLI"/>
    <property type="match status" value="1"/>
</dbReference>
<evidence type="ECO:0000313" key="2">
    <source>
        <dbReference type="EMBL" id="GEQ85489.1"/>
    </source>
</evidence>
<dbReference type="Pfam" id="PF09697">
    <property type="entry name" value="Porph_ging"/>
    <property type="match status" value="1"/>
</dbReference>
<sequence>MKTIITLILTIVLSTTTAFAQSIEGIATYKTDRQVDLKMDTGKEGMDEETQNSIQAQLRKQFQKEFTLKFNNVASLYEEVASLDKPQAPQAGGIQIRISGVSDILYKNTKSKTFTRASEIMDKPFLIEDALEKPEWKLEKETKNIGEYLCFKATLTEEVEEQSFSSETMETETIKKERITTAWYTLNIPVQHGPSDFWGLPGLILEINDGKQTILCSKIILNPKDELDIYPPTKGEKVNQVEFDEIQKKKNDEMMERFKDSNNKKGDEKTFSIKIGG</sequence>
<protein>
    <submittedName>
        <fullName evidence="2">GLPGLI family protein</fullName>
    </submittedName>
</protein>
<dbReference type="InterPro" id="IPR005901">
    <property type="entry name" value="GLPGLI"/>
</dbReference>
<dbReference type="AlphaFoldDB" id="A0A5J4FZ87"/>
<organism evidence="2 3">
    <name type="scientific">Patiriisocius marinistellae</name>
    <dbReference type="NCBI Taxonomy" id="2494560"/>
    <lineage>
        <taxon>Bacteria</taxon>
        <taxon>Pseudomonadati</taxon>
        <taxon>Bacteroidota</taxon>
        <taxon>Flavobacteriia</taxon>
        <taxon>Flavobacteriales</taxon>
        <taxon>Flavobacteriaceae</taxon>
        <taxon>Patiriisocius</taxon>
    </lineage>
</organism>
<reference evidence="2 3" key="1">
    <citation type="submission" date="2019-08" db="EMBL/GenBank/DDBJ databases">
        <title>Ulvibacter marinistellae sp. nov., isolated from a starfish, Patiria pectinifera.</title>
        <authorList>
            <person name="Kawano K."/>
            <person name="Ushijima N."/>
            <person name="Kihara M."/>
            <person name="Itoh H."/>
        </authorList>
    </citation>
    <scope>NUCLEOTIDE SEQUENCE [LARGE SCALE GENOMIC DNA]</scope>
    <source>
        <strain evidence="2 3">KK4</strain>
    </source>
</reference>
<dbReference type="RefSeq" id="WP_151893404.1">
    <property type="nucleotide sequence ID" value="NZ_BKCF01000001.1"/>
</dbReference>
<feature type="signal peptide" evidence="1">
    <location>
        <begin position="1"/>
        <end position="20"/>
    </location>
</feature>
<feature type="chain" id="PRO_5023920824" evidence="1">
    <location>
        <begin position="21"/>
        <end position="277"/>
    </location>
</feature>
<comment type="caution">
    <text evidence="2">The sequence shown here is derived from an EMBL/GenBank/DDBJ whole genome shotgun (WGS) entry which is preliminary data.</text>
</comment>
<accession>A0A5J4FZ87</accession>
<dbReference type="EMBL" id="BKCF01000001">
    <property type="protein sequence ID" value="GEQ85489.1"/>
    <property type="molecule type" value="Genomic_DNA"/>
</dbReference>
<keyword evidence="1" id="KW-0732">Signal</keyword>
<gene>
    <name evidence="2" type="ORF">ULMS_09970</name>
</gene>
<dbReference type="Proteomes" id="UP000326994">
    <property type="component" value="Unassembled WGS sequence"/>
</dbReference>